<proteinExistence type="predicted"/>
<keyword evidence="2" id="KW-1185">Reference proteome</keyword>
<reference evidence="1" key="1">
    <citation type="submission" date="2008-12" db="EMBL/GenBank/DDBJ databases">
        <title>Annotation of the Yersinia bercovieri ATCC 43970 genome.</title>
        <authorList>
            <person name="Read T.D."/>
            <person name="Akmal A."/>
            <person name="Bishop-Lilly K."/>
            <person name="Chen P.E."/>
            <person name="Cook C."/>
            <person name="Kiley M.P."/>
            <person name="Lentz S."/>
            <person name="Mateczun A."/>
            <person name="Nagarajan N."/>
            <person name="Nolan N."/>
            <person name="Osborne B.I."/>
            <person name="Pop M."/>
            <person name="Sozhamannan S."/>
            <person name="Stewart A.C."/>
            <person name="Sulakvelidze A."/>
            <person name="Thomason B."/>
            <person name="Willner K."/>
            <person name="Zwick M.E."/>
        </authorList>
    </citation>
    <scope>NUCLEOTIDE SEQUENCE [LARGE SCALE GENOMIC DNA]</scope>
    <source>
        <strain evidence="1">ATCC 43970</strain>
    </source>
</reference>
<dbReference type="Proteomes" id="UP000010319">
    <property type="component" value="Unassembled WGS sequence"/>
</dbReference>
<sequence>MPRVEDHHIGLCSSGSPPPLINKAVSYIIVSIQKYHPLSTMNS</sequence>
<name>A0ABM9XXE7_YERBE</name>
<gene>
    <name evidence="1" type="ORF">yberc0001_9260</name>
</gene>
<evidence type="ECO:0000313" key="1">
    <source>
        <dbReference type="EMBL" id="EEQ06085.1"/>
    </source>
</evidence>
<organism evidence="1 2">
    <name type="scientific">Yersinia bercovieri ATCC 43970</name>
    <dbReference type="NCBI Taxonomy" id="349968"/>
    <lineage>
        <taxon>Bacteria</taxon>
        <taxon>Pseudomonadati</taxon>
        <taxon>Pseudomonadota</taxon>
        <taxon>Gammaproteobacteria</taxon>
        <taxon>Enterobacterales</taxon>
        <taxon>Yersiniaceae</taxon>
        <taxon>Yersinia</taxon>
    </lineage>
</organism>
<accession>A0ABM9XXE7</accession>
<protein>
    <submittedName>
        <fullName evidence="1">Uncharacterized protein</fullName>
    </submittedName>
</protein>
<evidence type="ECO:0000313" key="2">
    <source>
        <dbReference type="Proteomes" id="UP000010319"/>
    </source>
</evidence>
<comment type="caution">
    <text evidence="1">The sequence shown here is derived from an EMBL/GenBank/DDBJ whole genome shotgun (WGS) entry which is preliminary data.</text>
</comment>
<dbReference type="EMBL" id="AALC02000035">
    <property type="protein sequence ID" value="EEQ06085.1"/>
    <property type="molecule type" value="Genomic_DNA"/>
</dbReference>